<reference evidence="2 3" key="1">
    <citation type="submission" date="2020-08" db="EMBL/GenBank/DDBJ databases">
        <title>Novel species isolated from subtropical streams in China.</title>
        <authorList>
            <person name="Lu H."/>
        </authorList>
    </citation>
    <scope>NUCLEOTIDE SEQUENCE [LARGE SCALE GENOMIC DNA]</scope>
    <source>
        <strain evidence="2 3">KACC 16656</strain>
    </source>
</reference>
<name>A0ABR6X7P0_9BURK</name>
<proteinExistence type="predicted"/>
<keyword evidence="3" id="KW-1185">Reference proteome</keyword>
<sequence>MKSLFLILLVVLPYHTAGAASSALPKDVSTFLEQRESCDHWRGEYGYDEERQADINWAICQSCSGTDSKLATLKKKYRANPRIMKKLTELDEHIEPKDKADTKRFCRGTRKPEWMK</sequence>
<dbReference type="RefSeq" id="WP_186923926.1">
    <property type="nucleotide sequence ID" value="NZ_JACOFW010000021.1"/>
</dbReference>
<organism evidence="2 3">
    <name type="scientific">Undibacterium seohonense</name>
    <dbReference type="NCBI Taxonomy" id="1344950"/>
    <lineage>
        <taxon>Bacteria</taxon>
        <taxon>Pseudomonadati</taxon>
        <taxon>Pseudomonadota</taxon>
        <taxon>Betaproteobacteria</taxon>
        <taxon>Burkholderiales</taxon>
        <taxon>Oxalobacteraceae</taxon>
        <taxon>Undibacterium</taxon>
    </lineage>
</organism>
<evidence type="ECO:0000313" key="3">
    <source>
        <dbReference type="Proteomes" id="UP000648257"/>
    </source>
</evidence>
<evidence type="ECO:0000256" key="1">
    <source>
        <dbReference type="SAM" id="SignalP"/>
    </source>
</evidence>
<feature type="signal peptide" evidence="1">
    <location>
        <begin position="1"/>
        <end position="19"/>
    </location>
</feature>
<keyword evidence="1" id="KW-0732">Signal</keyword>
<comment type="caution">
    <text evidence="2">The sequence shown here is derived from an EMBL/GenBank/DDBJ whole genome shotgun (WGS) entry which is preliminary data.</text>
</comment>
<dbReference type="EMBL" id="JACOFW010000021">
    <property type="protein sequence ID" value="MBC3808856.1"/>
    <property type="molecule type" value="Genomic_DNA"/>
</dbReference>
<accession>A0ABR6X7P0</accession>
<feature type="chain" id="PRO_5047050707" evidence="1">
    <location>
        <begin position="20"/>
        <end position="116"/>
    </location>
</feature>
<evidence type="ECO:0000313" key="2">
    <source>
        <dbReference type="EMBL" id="MBC3808856.1"/>
    </source>
</evidence>
<gene>
    <name evidence="2" type="ORF">H8K52_16060</name>
</gene>
<dbReference type="Proteomes" id="UP000648257">
    <property type="component" value="Unassembled WGS sequence"/>
</dbReference>
<protein>
    <submittedName>
        <fullName evidence="2">Uncharacterized protein</fullName>
    </submittedName>
</protein>